<dbReference type="AlphaFoldDB" id="A0A2N5W454"/>
<sequence length="210" mass="22249">MATPPGCMRDTPAAPTSARRMIFARHHLAHPPPACVPDTAHALADLNEKGPIDSLSAVSPDQVLNCPVGSTADQTSHHDHFAACSPPRQDIGHPTASINSLSPLSDVPSAPLPTHVVESPNTASSQLPHPQPTSPLSYKRQPSPLMYKNGISSHSTEDFPYRVNGSAAETNGESAHKRPRLGNDLPADSHMTSSLSHLASNSSQPFQFSL</sequence>
<keyword evidence="3" id="KW-1185">Reference proteome</keyword>
<feature type="compositionally biased region" description="Low complexity" evidence="1">
    <location>
        <begin position="193"/>
        <end position="203"/>
    </location>
</feature>
<dbReference type="STRING" id="200324.A0A2N5W454"/>
<accession>A0A2N5W454</accession>
<evidence type="ECO:0000313" key="3">
    <source>
        <dbReference type="Proteomes" id="UP000235388"/>
    </source>
</evidence>
<organism evidence="2 3">
    <name type="scientific">Puccinia coronata f. sp. avenae</name>
    <dbReference type="NCBI Taxonomy" id="200324"/>
    <lineage>
        <taxon>Eukaryota</taxon>
        <taxon>Fungi</taxon>
        <taxon>Dikarya</taxon>
        <taxon>Basidiomycota</taxon>
        <taxon>Pucciniomycotina</taxon>
        <taxon>Pucciniomycetes</taxon>
        <taxon>Pucciniales</taxon>
        <taxon>Pucciniaceae</taxon>
        <taxon>Puccinia</taxon>
    </lineage>
</organism>
<protein>
    <submittedName>
        <fullName evidence="2">Uncharacterized protein</fullName>
    </submittedName>
</protein>
<gene>
    <name evidence="2" type="ORF">PCANC_01868</name>
</gene>
<proteinExistence type="predicted"/>
<feature type="region of interest" description="Disordered" evidence="1">
    <location>
        <begin position="82"/>
        <end position="210"/>
    </location>
</feature>
<evidence type="ECO:0000256" key="1">
    <source>
        <dbReference type="SAM" id="MobiDB-lite"/>
    </source>
</evidence>
<comment type="caution">
    <text evidence="2">The sequence shown here is derived from an EMBL/GenBank/DDBJ whole genome shotgun (WGS) entry which is preliminary data.</text>
</comment>
<feature type="compositionally biased region" description="Polar residues" evidence="1">
    <location>
        <begin position="119"/>
        <end position="128"/>
    </location>
</feature>
<name>A0A2N5W454_9BASI</name>
<reference evidence="2 3" key="1">
    <citation type="submission" date="2017-11" db="EMBL/GenBank/DDBJ databases">
        <title>De novo assembly and phasing of dikaryotic genomes from two isolates of Puccinia coronata f. sp. avenae, the causal agent of oat crown rust.</title>
        <authorList>
            <person name="Miller M.E."/>
            <person name="Zhang Y."/>
            <person name="Omidvar V."/>
            <person name="Sperschneider J."/>
            <person name="Schwessinger B."/>
            <person name="Raley C."/>
            <person name="Palmer J.M."/>
            <person name="Garnica D."/>
            <person name="Upadhyaya N."/>
            <person name="Rathjen J."/>
            <person name="Taylor J.M."/>
            <person name="Park R.F."/>
            <person name="Dodds P.N."/>
            <person name="Hirsch C.D."/>
            <person name="Kianian S.F."/>
            <person name="Figueroa M."/>
        </authorList>
    </citation>
    <scope>NUCLEOTIDE SEQUENCE [LARGE SCALE GENOMIC DNA]</scope>
    <source>
        <strain evidence="2">12NC29</strain>
    </source>
</reference>
<evidence type="ECO:0000313" key="2">
    <source>
        <dbReference type="EMBL" id="PLW57048.1"/>
    </source>
</evidence>
<dbReference type="Proteomes" id="UP000235388">
    <property type="component" value="Unassembled WGS sequence"/>
</dbReference>
<dbReference type="OrthoDB" id="2506810at2759"/>
<dbReference type="EMBL" id="PGCJ01000014">
    <property type="protein sequence ID" value="PLW57048.1"/>
    <property type="molecule type" value="Genomic_DNA"/>
</dbReference>